<protein>
    <submittedName>
        <fullName evidence="3">Galactose oxidase</fullName>
    </submittedName>
</protein>
<evidence type="ECO:0000313" key="3">
    <source>
        <dbReference type="EMBL" id="KAF0392211.1"/>
    </source>
</evidence>
<evidence type="ECO:0000256" key="1">
    <source>
        <dbReference type="ARBA" id="ARBA00022441"/>
    </source>
</evidence>
<dbReference type="OrthoDB" id="432528at2759"/>
<keyword evidence="1" id="KW-0880">Kelch repeat</keyword>
<dbReference type="InterPro" id="IPR015915">
    <property type="entry name" value="Kelch-typ_b-propeller"/>
</dbReference>
<dbReference type="PANTHER" id="PTHR46093:SF18">
    <property type="entry name" value="FIBRONECTIN TYPE-III DOMAIN-CONTAINING PROTEIN"/>
    <property type="match status" value="1"/>
</dbReference>
<proteinExistence type="predicted"/>
<dbReference type="Pfam" id="PF24681">
    <property type="entry name" value="Kelch_KLHDC2_KLHL20_DRC7"/>
    <property type="match status" value="1"/>
</dbReference>
<evidence type="ECO:0000313" key="4">
    <source>
        <dbReference type="Proteomes" id="UP000439903"/>
    </source>
</evidence>
<reference evidence="3 4" key="1">
    <citation type="journal article" date="2019" name="Environ. Microbiol.">
        <title>At the nexus of three kingdoms: the genome of the mycorrhizal fungus Gigaspora margarita provides insights into plant, endobacterial and fungal interactions.</title>
        <authorList>
            <person name="Venice F."/>
            <person name="Ghignone S."/>
            <person name="Salvioli di Fossalunga A."/>
            <person name="Amselem J."/>
            <person name="Novero M."/>
            <person name="Xianan X."/>
            <person name="Sedzielewska Toro K."/>
            <person name="Morin E."/>
            <person name="Lipzen A."/>
            <person name="Grigoriev I.V."/>
            <person name="Henrissat B."/>
            <person name="Martin F.M."/>
            <person name="Bonfante P."/>
        </authorList>
    </citation>
    <scope>NUCLEOTIDE SEQUENCE [LARGE SCALE GENOMIC DNA]</scope>
    <source>
        <strain evidence="3 4">BEG34</strain>
    </source>
</reference>
<keyword evidence="2" id="KW-0677">Repeat</keyword>
<dbReference type="AlphaFoldDB" id="A0A8H3X1J8"/>
<dbReference type="PANTHER" id="PTHR46093">
    <property type="entry name" value="ACYL-COA-BINDING DOMAIN-CONTAINING PROTEIN 5"/>
    <property type="match status" value="1"/>
</dbReference>
<accession>A0A8H3X1J8</accession>
<keyword evidence="4" id="KW-1185">Reference proteome</keyword>
<gene>
    <name evidence="3" type="ORF">F8M41_010563</name>
</gene>
<organism evidence="3 4">
    <name type="scientific">Gigaspora margarita</name>
    <dbReference type="NCBI Taxonomy" id="4874"/>
    <lineage>
        <taxon>Eukaryota</taxon>
        <taxon>Fungi</taxon>
        <taxon>Fungi incertae sedis</taxon>
        <taxon>Mucoromycota</taxon>
        <taxon>Glomeromycotina</taxon>
        <taxon>Glomeromycetes</taxon>
        <taxon>Diversisporales</taxon>
        <taxon>Gigasporaceae</taxon>
        <taxon>Gigaspora</taxon>
    </lineage>
</organism>
<name>A0A8H3X1J8_GIGMA</name>
<dbReference type="Gene3D" id="2.120.10.80">
    <property type="entry name" value="Kelch-type beta propeller"/>
    <property type="match status" value="1"/>
</dbReference>
<dbReference type="SUPFAM" id="SSF117281">
    <property type="entry name" value="Kelch motif"/>
    <property type="match status" value="1"/>
</dbReference>
<sequence length="250" mass="27231">MYDNDGHKTDNIYLDVNPSSLDINQPKWTDLTQNAQTPSRSPFASACLGGANKDIIFLLGHLDPNNSITNYTIVYAFNTTSQIWSNPQVNGSLPLSRQQFQAVSDSDGKIYMFGGFKAATSVVLNDNFIFNSLNLNWIKGPALNASPARVDFSATLLNNGLILYFGSTNASDTSNYNIHAIPAYNTNTNDWTYMPIISDFIPAPRNGHSAVLSPDGFVIVYGGNGINTSIFEALVVLDTNVSPYNGTINQ</sequence>
<evidence type="ECO:0000256" key="2">
    <source>
        <dbReference type="ARBA" id="ARBA00022737"/>
    </source>
</evidence>
<dbReference type="EMBL" id="WTPW01002196">
    <property type="protein sequence ID" value="KAF0392211.1"/>
    <property type="molecule type" value="Genomic_DNA"/>
</dbReference>
<dbReference type="Proteomes" id="UP000439903">
    <property type="component" value="Unassembled WGS sequence"/>
</dbReference>
<comment type="caution">
    <text evidence="3">The sequence shown here is derived from an EMBL/GenBank/DDBJ whole genome shotgun (WGS) entry which is preliminary data.</text>
</comment>